<evidence type="ECO:0000259" key="2">
    <source>
        <dbReference type="SMART" id="SM00964"/>
    </source>
</evidence>
<evidence type="ECO:0000256" key="1">
    <source>
        <dbReference type="ARBA" id="ARBA00022999"/>
    </source>
</evidence>
<dbReference type="SUPFAM" id="SSF48092">
    <property type="entry name" value="Transcription factor STAT-4 N-domain"/>
    <property type="match status" value="1"/>
</dbReference>
<dbReference type="EMBL" id="JACASF010000011">
    <property type="protein sequence ID" value="KAF6451222.1"/>
    <property type="molecule type" value="Genomic_DNA"/>
</dbReference>
<feature type="domain" description="STAT transcription factor protein interaction" evidence="2">
    <location>
        <begin position="2"/>
        <end position="118"/>
    </location>
</feature>
<dbReference type="GO" id="GO:0003700">
    <property type="term" value="F:DNA-binding transcription factor activity"/>
    <property type="evidence" value="ECO:0007669"/>
    <property type="project" value="InterPro"/>
</dbReference>
<protein>
    <submittedName>
        <fullName evidence="3">Signal transducer and activator of transcription 4</fullName>
    </submittedName>
</protein>
<evidence type="ECO:0000313" key="3">
    <source>
        <dbReference type="EMBL" id="KAF6451222.1"/>
    </source>
</evidence>
<dbReference type="InterPro" id="IPR036535">
    <property type="entry name" value="STAT_N_sf"/>
</dbReference>
<dbReference type="InterPro" id="IPR001217">
    <property type="entry name" value="STAT"/>
</dbReference>
<comment type="caution">
    <text evidence="3">The sequence shown here is derived from an EMBL/GenBank/DDBJ whole genome shotgun (WGS) entry which is preliminary data.</text>
</comment>
<keyword evidence="1" id="KW-0727">SH2 domain</keyword>
<keyword evidence="4" id="KW-1185">Reference proteome</keyword>
<accession>A0A7J8FVQ5</accession>
<dbReference type="Proteomes" id="UP000550707">
    <property type="component" value="Unassembled WGS sequence"/>
</dbReference>
<evidence type="ECO:0000313" key="4">
    <source>
        <dbReference type="Proteomes" id="UP000550707"/>
    </source>
</evidence>
<dbReference type="Pfam" id="PF02865">
    <property type="entry name" value="STAT_int"/>
    <property type="match status" value="1"/>
</dbReference>
<gene>
    <name evidence="3" type="ORF">HJG59_017504</name>
</gene>
<sequence length="126" mass="14862">MSQWNQVQQLEIKFLEQVDQFYDDNFPMEIRHLLAQWIEHQDWEVASNNETMATILLQNLLIQLDDQLGRVSKEKNLLLIHNLKRIRKVLQACPKITVKCHSGHLQTNIRIHSLRTSSGTWPQVHS</sequence>
<name>A0A7J8FVQ5_MOLMO</name>
<dbReference type="InterPro" id="IPR013799">
    <property type="entry name" value="STAT_TF_prot_interaction"/>
</dbReference>
<reference evidence="3 4" key="1">
    <citation type="journal article" date="2020" name="Nature">
        <title>Six reference-quality genomes reveal evolution of bat adaptations.</title>
        <authorList>
            <person name="Jebb D."/>
            <person name="Huang Z."/>
            <person name="Pippel M."/>
            <person name="Hughes G.M."/>
            <person name="Lavrichenko K."/>
            <person name="Devanna P."/>
            <person name="Winkler S."/>
            <person name="Jermiin L.S."/>
            <person name="Skirmuntt E.C."/>
            <person name="Katzourakis A."/>
            <person name="Burkitt-Gray L."/>
            <person name="Ray D.A."/>
            <person name="Sullivan K.A.M."/>
            <person name="Roscito J.G."/>
            <person name="Kirilenko B.M."/>
            <person name="Davalos L.M."/>
            <person name="Corthals A.P."/>
            <person name="Power M.L."/>
            <person name="Jones G."/>
            <person name="Ransome R.D."/>
            <person name="Dechmann D.K.N."/>
            <person name="Locatelli A.G."/>
            <person name="Puechmaille S.J."/>
            <person name="Fedrigo O."/>
            <person name="Jarvis E.D."/>
            <person name="Hiller M."/>
            <person name="Vernes S.C."/>
            <person name="Myers E.W."/>
            <person name="Teeling E.C."/>
        </authorList>
    </citation>
    <scope>NUCLEOTIDE SEQUENCE [LARGE SCALE GENOMIC DNA]</scope>
    <source>
        <strain evidence="3">MMolMol1</strain>
        <tissue evidence="3">Muscle</tissue>
    </source>
</reference>
<proteinExistence type="predicted"/>
<organism evidence="3 4">
    <name type="scientific">Molossus molossus</name>
    <name type="common">Pallas' mastiff bat</name>
    <name type="synonym">Vespertilio molossus</name>
    <dbReference type="NCBI Taxonomy" id="27622"/>
    <lineage>
        <taxon>Eukaryota</taxon>
        <taxon>Metazoa</taxon>
        <taxon>Chordata</taxon>
        <taxon>Craniata</taxon>
        <taxon>Vertebrata</taxon>
        <taxon>Euteleostomi</taxon>
        <taxon>Mammalia</taxon>
        <taxon>Eutheria</taxon>
        <taxon>Laurasiatheria</taxon>
        <taxon>Chiroptera</taxon>
        <taxon>Yangochiroptera</taxon>
        <taxon>Molossidae</taxon>
        <taxon>Molossus</taxon>
    </lineage>
</organism>
<dbReference type="Gene3D" id="1.10.532.10">
    <property type="entry name" value="STAT transcription factor, N-terminal domain"/>
    <property type="match status" value="1"/>
</dbReference>
<dbReference type="PANTHER" id="PTHR11801">
    <property type="entry name" value="SIGNAL TRANSDUCER AND ACTIVATOR OF TRANSCRIPTION"/>
    <property type="match status" value="1"/>
</dbReference>
<dbReference type="AlphaFoldDB" id="A0A7J8FVQ5"/>
<dbReference type="SMART" id="SM00964">
    <property type="entry name" value="STAT_int"/>
    <property type="match status" value="1"/>
</dbReference>
<dbReference type="GO" id="GO:0007165">
    <property type="term" value="P:signal transduction"/>
    <property type="evidence" value="ECO:0007669"/>
    <property type="project" value="InterPro"/>
</dbReference>